<dbReference type="Proteomes" id="UP000789375">
    <property type="component" value="Unassembled WGS sequence"/>
</dbReference>
<comment type="caution">
    <text evidence="7">The sequence shown here is derived from an EMBL/GenBank/DDBJ whole genome shotgun (WGS) entry which is preliminary data.</text>
</comment>
<feature type="compositionally biased region" description="Polar residues" evidence="5">
    <location>
        <begin position="99"/>
        <end position="120"/>
    </location>
</feature>
<dbReference type="PANTHER" id="PTHR10270">
    <property type="entry name" value="SOX TRANSCRIPTION FACTOR"/>
    <property type="match status" value="1"/>
</dbReference>
<feature type="compositionally biased region" description="Polar residues" evidence="5">
    <location>
        <begin position="268"/>
        <end position="302"/>
    </location>
</feature>
<evidence type="ECO:0000256" key="5">
    <source>
        <dbReference type="SAM" id="MobiDB-lite"/>
    </source>
</evidence>
<gene>
    <name evidence="7" type="ORF">FMOSSE_LOCUS492</name>
</gene>
<keyword evidence="8" id="KW-1185">Reference proteome</keyword>
<feature type="compositionally biased region" description="Basic residues" evidence="5">
    <location>
        <begin position="195"/>
        <end position="210"/>
    </location>
</feature>
<sequence>MDVEARRKFCGLLMFDIPTISVKSPTSRNNDIIINNMSTQEVDPSSLNHNPLYESSRNAGSLMNSIDHQFIIQDGFSQIGDFSTTTRALAAGAAAGDDPTNQGTLDSSNATDGDTKSQPPKRTPRPPNAFILYRRAKQPAIIASQRSLTNAEVSRTISDMWRKEPEETRLEWERYADRKKLEHMQTYPNYVYRPNKNKSKVDKRRQNRRQNTKDSTNASNDPSNSENKTTGTSAITRRKSTKTASRLPSKLDMPLSMNIGMTGFNMQQQSPSISPMNQHPPSAISTSRTDTMNSTSSYTTILPSPEIPLLTSHFTDSPEDYVTSQSQFTPLTPDTPLTPISTPEQMQIREHDFKIRQQQQFQNSILRFVPEEELNSINGLASFHHHPTNGFSHQTVDPLEFCLVPDVAQQQQQMMAEFMLHHEPHHITPTSTVPSSNNGSIHPASSIPVQYYSSGSNAAAALTGNPSFTEMLGFEFQNFLGENHHHNGNGLDVNASDHYLQ</sequence>
<feature type="compositionally biased region" description="Polar residues" evidence="5">
    <location>
        <begin position="213"/>
        <end position="235"/>
    </location>
</feature>
<feature type="region of interest" description="Disordered" evidence="5">
    <location>
        <begin position="268"/>
        <end position="303"/>
    </location>
</feature>
<dbReference type="Pfam" id="PF00505">
    <property type="entry name" value="HMG_box"/>
    <property type="match status" value="1"/>
</dbReference>
<dbReference type="AlphaFoldDB" id="A0A9N8V433"/>
<dbReference type="SMART" id="SM00398">
    <property type="entry name" value="HMG"/>
    <property type="match status" value="1"/>
</dbReference>
<feature type="DNA-binding region" description="HMG box" evidence="4">
    <location>
        <begin position="123"/>
        <end position="191"/>
    </location>
</feature>
<evidence type="ECO:0000256" key="4">
    <source>
        <dbReference type="PROSITE-ProRule" id="PRU00267"/>
    </source>
</evidence>
<dbReference type="InterPro" id="IPR036910">
    <property type="entry name" value="HMG_box_dom_sf"/>
</dbReference>
<evidence type="ECO:0000256" key="3">
    <source>
        <dbReference type="ARBA" id="ARBA00023163"/>
    </source>
</evidence>
<dbReference type="PROSITE" id="PS50118">
    <property type="entry name" value="HMG_BOX_2"/>
    <property type="match status" value="1"/>
</dbReference>
<evidence type="ECO:0000256" key="1">
    <source>
        <dbReference type="ARBA" id="ARBA00023015"/>
    </source>
</evidence>
<feature type="domain" description="HMG box" evidence="6">
    <location>
        <begin position="123"/>
        <end position="191"/>
    </location>
</feature>
<keyword evidence="1" id="KW-0805">Transcription regulation</keyword>
<dbReference type="InterPro" id="IPR009071">
    <property type="entry name" value="HMG_box_dom"/>
</dbReference>
<keyword evidence="3" id="KW-0804">Transcription</keyword>
<evidence type="ECO:0000259" key="6">
    <source>
        <dbReference type="PROSITE" id="PS50118"/>
    </source>
</evidence>
<keyword evidence="4" id="KW-0539">Nucleus</keyword>
<dbReference type="Gene3D" id="1.10.30.10">
    <property type="entry name" value="High mobility group box domain"/>
    <property type="match status" value="1"/>
</dbReference>
<dbReference type="SUPFAM" id="SSF47095">
    <property type="entry name" value="HMG-box"/>
    <property type="match status" value="1"/>
</dbReference>
<dbReference type="PANTHER" id="PTHR10270:SF161">
    <property type="entry name" value="SEX-DETERMINING REGION Y PROTEIN"/>
    <property type="match status" value="1"/>
</dbReference>
<evidence type="ECO:0000256" key="2">
    <source>
        <dbReference type="ARBA" id="ARBA00023125"/>
    </source>
</evidence>
<feature type="region of interest" description="Disordered" evidence="5">
    <location>
        <begin position="93"/>
        <end position="127"/>
    </location>
</feature>
<dbReference type="GO" id="GO:0000978">
    <property type="term" value="F:RNA polymerase II cis-regulatory region sequence-specific DNA binding"/>
    <property type="evidence" value="ECO:0007669"/>
    <property type="project" value="TreeGrafter"/>
</dbReference>
<reference evidence="7" key="1">
    <citation type="submission" date="2021-06" db="EMBL/GenBank/DDBJ databases">
        <authorList>
            <person name="Kallberg Y."/>
            <person name="Tangrot J."/>
            <person name="Rosling A."/>
        </authorList>
    </citation>
    <scope>NUCLEOTIDE SEQUENCE</scope>
    <source>
        <strain evidence="7">87-6 pot B 2015</strain>
    </source>
</reference>
<name>A0A9N8V433_FUNMO</name>
<feature type="region of interest" description="Disordered" evidence="5">
    <location>
        <begin position="186"/>
        <end position="253"/>
    </location>
</feature>
<dbReference type="GO" id="GO:0030154">
    <property type="term" value="P:cell differentiation"/>
    <property type="evidence" value="ECO:0007669"/>
    <property type="project" value="TreeGrafter"/>
</dbReference>
<protein>
    <submittedName>
        <fullName evidence="7">9261_t:CDS:1</fullName>
    </submittedName>
</protein>
<proteinExistence type="predicted"/>
<keyword evidence="2 4" id="KW-0238">DNA-binding</keyword>
<dbReference type="GO" id="GO:0001228">
    <property type="term" value="F:DNA-binding transcription activator activity, RNA polymerase II-specific"/>
    <property type="evidence" value="ECO:0007669"/>
    <property type="project" value="TreeGrafter"/>
</dbReference>
<accession>A0A9N8V433</accession>
<evidence type="ECO:0000313" key="8">
    <source>
        <dbReference type="Proteomes" id="UP000789375"/>
    </source>
</evidence>
<dbReference type="GO" id="GO:0005634">
    <property type="term" value="C:nucleus"/>
    <property type="evidence" value="ECO:0007669"/>
    <property type="project" value="UniProtKB-UniRule"/>
</dbReference>
<dbReference type="EMBL" id="CAJVPP010000046">
    <property type="protein sequence ID" value="CAG8437218.1"/>
    <property type="molecule type" value="Genomic_DNA"/>
</dbReference>
<dbReference type="CDD" id="cd01389">
    <property type="entry name" value="HMG-box_ROX1-like"/>
    <property type="match status" value="1"/>
</dbReference>
<dbReference type="FunFam" id="1.10.30.10:FF:000041">
    <property type="entry name" value="HMG box family protein"/>
    <property type="match status" value="1"/>
</dbReference>
<evidence type="ECO:0000313" key="7">
    <source>
        <dbReference type="EMBL" id="CAG8437218.1"/>
    </source>
</evidence>
<organism evidence="7 8">
    <name type="scientific">Funneliformis mosseae</name>
    <name type="common">Endomycorrhizal fungus</name>
    <name type="synonym">Glomus mosseae</name>
    <dbReference type="NCBI Taxonomy" id="27381"/>
    <lineage>
        <taxon>Eukaryota</taxon>
        <taxon>Fungi</taxon>
        <taxon>Fungi incertae sedis</taxon>
        <taxon>Mucoromycota</taxon>
        <taxon>Glomeromycotina</taxon>
        <taxon>Glomeromycetes</taxon>
        <taxon>Glomerales</taxon>
        <taxon>Glomeraceae</taxon>
        <taxon>Funneliformis</taxon>
    </lineage>
</organism>
<dbReference type="InterPro" id="IPR050140">
    <property type="entry name" value="SRY-related_HMG-box_TF-like"/>
</dbReference>